<comment type="caution">
    <text evidence="2">The sequence shown here is derived from an EMBL/GenBank/DDBJ whole genome shotgun (WGS) entry which is preliminary data.</text>
</comment>
<sequence length="65" mass="7410">MNPDLIMPIVTSLGWLVLCCVSLASRRLEWSQMIKMALAWVVIFGFLYLIVEWFMVIRGTASAAF</sequence>
<name>A0ABR6HZE7_9SPHN</name>
<keyword evidence="1" id="KW-1133">Transmembrane helix</keyword>
<reference evidence="2 3" key="1">
    <citation type="submission" date="2020-08" db="EMBL/GenBank/DDBJ databases">
        <title>Genomic Encyclopedia of Type Strains, Phase IV (KMG-IV): sequencing the most valuable type-strain genomes for metagenomic binning, comparative biology and taxonomic classification.</title>
        <authorList>
            <person name="Goeker M."/>
        </authorList>
    </citation>
    <scope>NUCLEOTIDE SEQUENCE [LARGE SCALE GENOMIC DNA]</scope>
    <source>
        <strain evidence="2 3">DSM 8510</strain>
    </source>
</reference>
<feature type="transmembrane region" description="Helical" evidence="1">
    <location>
        <begin position="6"/>
        <end position="25"/>
    </location>
</feature>
<dbReference type="Proteomes" id="UP000548685">
    <property type="component" value="Unassembled WGS sequence"/>
</dbReference>
<dbReference type="EMBL" id="JACICE010000002">
    <property type="protein sequence ID" value="MBB3776018.1"/>
    <property type="molecule type" value="Genomic_DNA"/>
</dbReference>
<keyword evidence="1" id="KW-0812">Transmembrane</keyword>
<organism evidence="2 3">
    <name type="scientific">Erythrobacter ramosus</name>
    <dbReference type="NCBI Taxonomy" id="35811"/>
    <lineage>
        <taxon>Bacteria</taxon>
        <taxon>Pseudomonadati</taxon>
        <taxon>Pseudomonadota</taxon>
        <taxon>Alphaproteobacteria</taxon>
        <taxon>Sphingomonadales</taxon>
        <taxon>Erythrobacteraceae</taxon>
        <taxon>Erythrobacter/Porphyrobacter group</taxon>
        <taxon>Erythrobacter</taxon>
    </lineage>
</organism>
<feature type="transmembrane region" description="Helical" evidence="1">
    <location>
        <begin position="37"/>
        <end position="57"/>
    </location>
</feature>
<protein>
    <recommendedName>
        <fullName evidence="4">DUF2788 domain-containing protein</fullName>
    </recommendedName>
</protein>
<evidence type="ECO:0000313" key="2">
    <source>
        <dbReference type="EMBL" id="MBB3776018.1"/>
    </source>
</evidence>
<accession>A0ABR6HZE7</accession>
<keyword evidence="3" id="KW-1185">Reference proteome</keyword>
<keyword evidence="1" id="KW-0472">Membrane</keyword>
<evidence type="ECO:0000313" key="3">
    <source>
        <dbReference type="Proteomes" id="UP000548685"/>
    </source>
</evidence>
<evidence type="ECO:0000256" key="1">
    <source>
        <dbReference type="SAM" id="Phobius"/>
    </source>
</evidence>
<gene>
    <name evidence="2" type="ORF">FHS52_001987</name>
</gene>
<evidence type="ECO:0008006" key="4">
    <source>
        <dbReference type="Google" id="ProtNLM"/>
    </source>
</evidence>
<proteinExistence type="predicted"/>
<dbReference type="RefSeq" id="WP_342354386.1">
    <property type="nucleotide sequence ID" value="NZ_BAAADZ010000010.1"/>
</dbReference>